<dbReference type="GO" id="GO:0000398">
    <property type="term" value="P:mRNA splicing, via spliceosome"/>
    <property type="evidence" value="ECO:0007669"/>
    <property type="project" value="TreeGrafter"/>
</dbReference>
<dbReference type="Gene3D" id="2.130.10.10">
    <property type="entry name" value="YVTN repeat-like/Quinoprotein amine dehydrogenase"/>
    <property type="match status" value="3"/>
</dbReference>
<dbReference type="PANTHER" id="PTHR19846">
    <property type="entry name" value="WD40 REPEAT PROTEIN"/>
    <property type="match status" value="1"/>
</dbReference>
<dbReference type="InterPro" id="IPR036285">
    <property type="entry name" value="PRP4-like_sf"/>
</dbReference>
<protein>
    <recommendedName>
        <fullName evidence="5">Pre-mRNA processing factor 4 (PRP4)-like domain-containing protein</fullName>
    </recommendedName>
</protein>
<dbReference type="GO" id="GO:0030621">
    <property type="term" value="F:U4 snRNA binding"/>
    <property type="evidence" value="ECO:0007669"/>
    <property type="project" value="TreeGrafter"/>
</dbReference>
<feature type="repeat" description="WD" evidence="3">
    <location>
        <begin position="286"/>
        <end position="327"/>
    </location>
</feature>
<reference evidence="6 7" key="1">
    <citation type="submission" date="2023-11" db="EMBL/GenBank/DDBJ databases">
        <title>An acidophilic fungus is an integral part of prey digestion in a carnivorous sundew plant.</title>
        <authorList>
            <person name="Tsai I.J."/>
        </authorList>
    </citation>
    <scope>NUCLEOTIDE SEQUENCE [LARGE SCALE GENOMIC DNA]</scope>
    <source>
        <strain evidence="6">169a</strain>
    </source>
</reference>
<dbReference type="PROSITE" id="PS50082">
    <property type="entry name" value="WD_REPEATS_2"/>
    <property type="match status" value="4"/>
</dbReference>
<dbReference type="InterPro" id="IPR001680">
    <property type="entry name" value="WD40_rpt"/>
</dbReference>
<name>A0AAQ3R3V4_9PEZI</name>
<proteinExistence type="predicted"/>
<dbReference type="GO" id="GO:0046540">
    <property type="term" value="C:U4/U6 x U5 tri-snRNP complex"/>
    <property type="evidence" value="ECO:0007669"/>
    <property type="project" value="TreeGrafter"/>
</dbReference>
<organism evidence="6 7">
    <name type="scientific">Acrodontium crateriforme</name>
    <dbReference type="NCBI Taxonomy" id="150365"/>
    <lineage>
        <taxon>Eukaryota</taxon>
        <taxon>Fungi</taxon>
        <taxon>Dikarya</taxon>
        <taxon>Ascomycota</taxon>
        <taxon>Pezizomycotina</taxon>
        <taxon>Dothideomycetes</taxon>
        <taxon>Dothideomycetidae</taxon>
        <taxon>Mycosphaerellales</taxon>
        <taxon>Teratosphaeriaceae</taxon>
        <taxon>Acrodontium</taxon>
    </lineage>
</organism>
<feature type="region of interest" description="Disordered" evidence="4">
    <location>
        <begin position="100"/>
        <end position="135"/>
    </location>
</feature>
<dbReference type="AlphaFoldDB" id="A0AAQ3R3V4"/>
<gene>
    <name evidence="6" type="ORF">R9X50_00293400</name>
</gene>
<keyword evidence="1 3" id="KW-0853">WD repeat</keyword>
<keyword evidence="7" id="KW-1185">Reference proteome</keyword>
<feature type="repeat" description="WD" evidence="3">
    <location>
        <begin position="493"/>
        <end position="532"/>
    </location>
</feature>
<dbReference type="PANTHER" id="PTHR19846:SF0">
    <property type="entry name" value="PRE-MRNA PROCESSING FACTOR 4"/>
    <property type="match status" value="1"/>
</dbReference>
<dbReference type="Pfam" id="PF08799">
    <property type="entry name" value="PRP4"/>
    <property type="match status" value="1"/>
</dbReference>
<dbReference type="SUPFAM" id="SSF50978">
    <property type="entry name" value="WD40 repeat-like"/>
    <property type="match status" value="1"/>
</dbReference>
<dbReference type="PROSITE" id="PS00678">
    <property type="entry name" value="WD_REPEATS_1"/>
    <property type="match status" value="1"/>
</dbReference>
<dbReference type="CDD" id="cd00200">
    <property type="entry name" value="WD40"/>
    <property type="match status" value="1"/>
</dbReference>
<dbReference type="Proteomes" id="UP001303373">
    <property type="component" value="Chromosome 4"/>
</dbReference>
<dbReference type="InterPro" id="IPR020472">
    <property type="entry name" value="WD40_PAC1"/>
</dbReference>
<evidence type="ECO:0000256" key="3">
    <source>
        <dbReference type="PROSITE-ProRule" id="PRU00221"/>
    </source>
</evidence>
<sequence length="532" mass="58624">MPVHPSRQAYVEEANEDTLIDLSNIPTDQNYTIPSSAAGVPSQQASTVFDEFARKRKAAALAVPTDDNRVKAVLRSKGEPITLFGERPEDRRDRLRDILYREQEGGNHEDADMQDVDDDEEDEDEEDSEFYTEGSQELLQARKDIARYSLPRAKQRIEHQRIESAIPVATHVKHRKYIKEKLKGIELFGSQIVSERPMSVVRFAPNGELIACGDWGGSVKLLDVPNLETKSVLRGHRQMIGGISWYPGATLPSSTVSKESVNLASSGGEGDIHLWSLSKDTPLATLSGHGGRVCRTEFHPSAKYLASASYDTTWRLWDVETTTELLLQEGHSKEVYTVSFNGDGSLVASAGLDSIGRVWDLRTGRTIMLLESHVAPIHALDWGPDCFRLLTGSADGFAKCWDLRAIRETASIGAHRGGVTDLRWYKGSDGPLSGKLPTKDSADMTMTNDGDENTDGDDITPQPKKSGTFVVSSGFDKSVNIFSADDWALCKSLTGHDGTVLTIDVVDDAKWIASCGRDRTVKLWARDDMKGI</sequence>
<dbReference type="PRINTS" id="PR00320">
    <property type="entry name" value="GPROTEINBRPT"/>
</dbReference>
<feature type="repeat" description="WD" evidence="3">
    <location>
        <begin position="328"/>
        <end position="369"/>
    </location>
</feature>
<feature type="compositionally biased region" description="Acidic residues" evidence="4">
    <location>
        <begin position="112"/>
        <end position="130"/>
    </location>
</feature>
<dbReference type="SMART" id="SM00320">
    <property type="entry name" value="WD40"/>
    <property type="match status" value="7"/>
</dbReference>
<dbReference type="FunFam" id="2.130.10.10:FF:000698">
    <property type="entry name" value="Putative pre-mRNA splicing factor"/>
    <property type="match status" value="1"/>
</dbReference>
<evidence type="ECO:0000256" key="4">
    <source>
        <dbReference type="SAM" id="MobiDB-lite"/>
    </source>
</evidence>
<dbReference type="EMBL" id="CP138583">
    <property type="protein sequence ID" value="WPH00111.1"/>
    <property type="molecule type" value="Genomic_DNA"/>
</dbReference>
<dbReference type="InterPro" id="IPR015943">
    <property type="entry name" value="WD40/YVTN_repeat-like_dom_sf"/>
</dbReference>
<evidence type="ECO:0000313" key="6">
    <source>
        <dbReference type="EMBL" id="WPH00111.1"/>
    </source>
</evidence>
<evidence type="ECO:0000256" key="1">
    <source>
        <dbReference type="ARBA" id="ARBA00022574"/>
    </source>
</evidence>
<dbReference type="SMART" id="SM00500">
    <property type="entry name" value="SFM"/>
    <property type="match status" value="1"/>
</dbReference>
<evidence type="ECO:0000259" key="5">
    <source>
        <dbReference type="SMART" id="SM00500"/>
    </source>
</evidence>
<keyword evidence="2" id="KW-0677">Repeat</keyword>
<feature type="region of interest" description="Disordered" evidence="4">
    <location>
        <begin position="433"/>
        <end position="464"/>
    </location>
</feature>
<dbReference type="InterPro" id="IPR019775">
    <property type="entry name" value="WD40_repeat_CS"/>
</dbReference>
<dbReference type="InterPro" id="IPR014906">
    <property type="entry name" value="PRP4-like"/>
</dbReference>
<dbReference type="InterPro" id="IPR036322">
    <property type="entry name" value="WD40_repeat_dom_sf"/>
</dbReference>
<dbReference type="SUPFAM" id="SSF158230">
    <property type="entry name" value="PRP4-like"/>
    <property type="match status" value="1"/>
</dbReference>
<accession>A0AAQ3R3V4</accession>
<dbReference type="Gene3D" id="4.10.280.110">
    <property type="entry name" value="Pre-mRNA processing factor 4 domain"/>
    <property type="match status" value="1"/>
</dbReference>
<feature type="compositionally biased region" description="Acidic residues" evidence="4">
    <location>
        <begin position="449"/>
        <end position="458"/>
    </location>
</feature>
<evidence type="ECO:0000313" key="7">
    <source>
        <dbReference type="Proteomes" id="UP001303373"/>
    </source>
</evidence>
<dbReference type="GO" id="GO:0017070">
    <property type="term" value="F:U6 snRNA binding"/>
    <property type="evidence" value="ECO:0007669"/>
    <property type="project" value="TreeGrafter"/>
</dbReference>
<feature type="compositionally biased region" description="Basic and acidic residues" evidence="4">
    <location>
        <begin position="100"/>
        <end position="111"/>
    </location>
</feature>
<dbReference type="Pfam" id="PF00400">
    <property type="entry name" value="WD40"/>
    <property type="match status" value="5"/>
</dbReference>
<dbReference type="PROSITE" id="PS50294">
    <property type="entry name" value="WD_REPEATS_REGION"/>
    <property type="match status" value="4"/>
</dbReference>
<evidence type="ECO:0000256" key="2">
    <source>
        <dbReference type="ARBA" id="ARBA00022737"/>
    </source>
</evidence>
<feature type="domain" description="Pre-mRNA processing factor 4 (PRP4)-like" evidence="5">
    <location>
        <begin position="65"/>
        <end position="115"/>
    </location>
</feature>
<feature type="repeat" description="WD" evidence="3">
    <location>
        <begin position="370"/>
        <end position="411"/>
    </location>
</feature>